<accession>A0A977P1G5</accession>
<dbReference type="GO" id="GO:0005737">
    <property type="term" value="C:cytoplasm"/>
    <property type="evidence" value="ECO:0007669"/>
    <property type="project" value="UniProtKB-ARBA"/>
</dbReference>
<comment type="similarity">
    <text evidence="1 6 7">Belongs to the bacterial ribosomal protein bL21 family.</text>
</comment>
<gene>
    <name evidence="6 8" type="primary">rplU</name>
    <name evidence="8" type="ORF">LXO92_p00007</name>
</gene>
<evidence type="ECO:0000313" key="8">
    <source>
        <dbReference type="EMBL" id="UWX38841.1"/>
    </source>
</evidence>
<evidence type="ECO:0000256" key="1">
    <source>
        <dbReference type="ARBA" id="ARBA00008563"/>
    </source>
</evidence>
<evidence type="ECO:0000256" key="6">
    <source>
        <dbReference type="HAMAP-Rule" id="MF_01363"/>
    </source>
</evidence>
<dbReference type="GO" id="GO:0019843">
    <property type="term" value="F:rRNA binding"/>
    <property type="evidence" value="ECO:0007669"/>
    <property type="project" value="UniProtKB-UniRule"/>
</dbReference>
<keyword evidence="5 6" id="KW-0687">Ribonucleoprotein</keyword>
<dbReference type="InterPro" id="IPR036164">
    <property type="entry name" value="bL21-like_sf"/>
</dbReference>
<dbReference type="GO" id="GO:1990904">
    <property type="term" value="C:ribonucleoprotein complex"/>
    <property type="evidence" value="ECO:0007669"/>
    <property type="project" value="UniProtKB-KW"/>
</dbReference>
<proteinExistence type="inferred from homology"/>
<dbReference type="SUPFAM" id="SSF141091">
    <property type="entry name" value="L21p-like"/>
    <property type="match status" value="1"/>
</dbReference>
<dbReference type="HAMAP" id="MF_01363">
    <property type="entry name" value="Ribosomal_bL21"/>
    <property type="match status" value="1"/>
</dbReference>
<keyword evidence="2 6" id="KW-0699">rRNA-binding</keyword>
<dbReference type="Pfam" id="PF00829">
    <property type="entry name" value="Ribosomal_L21p"/>
    <property type="match status" value="1"/>
</dbReference>
<dbReference type="PANTHER" id="PTHR21349">
    <property type="entry name" value="50S RIBOSOMAL PROTEIN L21"/>
    <property type="match status" value="1"/>
</dbReference>
<dbReference type="GO" id="GO:0003735">
    <property type="term" value="F:structural constituent of ribosome"/>
    <property type="evidence" value="ECO:0007669"/>
    <property type="project" value="InterPro"/>
</dbReference>
<evidence type="ECO:0000256" key="7">
    <source>
        <dbReference type="RuleBase" id="RU000562"/>
    </source>
</evidence>
<dbReference type="EMBL" id="ON715014">
    <property type="protein sequence ID" value="UWX38841.1"/>
    <property type="molecule type" value="Genomic_DNA"/>
</dbReference>
<comment type="subunit">
    <text evidence="6">Part of the 50S ribosomal subunit. Contacts protein L20.</text>
</comment>
<protein>
    <recommendedName>
        <fullName evidence="6">Large ribosomal subunit protein bL21</fullName>
    </recommendedName>
</protein>
<organism evidence="8">
    <name type="scientific">Legionella resiliens</name>
    <dbReference type="NCBI Taxonomy" id="2905958"/>
    <lineage>
        <taxon>Bacteria</taxon>
        <taxon>Pseudomonadati</taxon>
        <taxon>Pseudomonadota</taxon>
        <taxon>Gammaproteobacteria</taxon>
        <taxon>Legionellales</taxon>
        <taxon>Legionellaceae</taxon>
        <taxon>Legionella</taxon>
    </lineage>
</organism>
<evidence type="ECO:0000256" key="4">
    <source>
        <dbReference type="ARBA" id="ARBA00022980"/>
    </source>
</evidence>
<evidence type="ECO:0000256" key="3">
    <source>
        <dbReference type="ARBA" id="ARBA00022884"/>
    </source>
</evidence>
<keyword evidence="8" id="KW-0614">Plasmid</keyword>
<reference evidence="8" key="1">
    <citation type="submission" date="2022-06" db="EMBL/GenBank/DDBJ databases">
        <authorList>
            <person name="Cristino S."/>
        </authorList>
    </citation>
    <scope>NUCLEOTIDE SEQUENCE</scope>
    <source>
        <strain evidence="8">8cVS16</strain>
        <plasmid evidence="8">pVS16</plasmid>
    </source>
</reference>
<dbReference type="AlphaFoldDB" id="A0A977P1G5"/>
<dbReference type="NCBIfam" id="TIGR00061">
    <property type="entry name" value="L21"/>
    <property type="match status" value="1"/>
</dbReference>
<sequence length="120" mass="13893">MRLYEFVIANQANWRKIMYAVIKTGGKQYTVKEGDVLKIELLPEDVGNEIQFKEVLMLADGDKIVCGSPLVAKAIVKAEVLDHGRHKKVKIIKFRRRKHHMKQMGHRQYYSQVKITAISK</sequence>
<evidence type="ECO:0000256" key="5">
    <source>
        <dbReference type="ARBA" id="ARBA00023274"/>
    </source>
</evidence>
<name>A0A977P1G5_9GAMM</name>
<dbReference type="GO" id="GO:0006412">
    <property type="term" value="P:translation"/>
    <property type="evidence" value="ECO:0007669"/>
    <property type="project" value="UniProtKB-UniRule"/>
</dbReference>
<evidence type="ECO:0000256" key="2">
    <source>
        <dbReference type="ARBA" id="ARBA00022730"/>
    </source>
</evidence>
<dbReference type="GO" id="GO:0005840">
    <property type="term" value="C:ribosome"/>
    <property type="evidence" value="ECO:0007669"/>
    <property type="project" value="UniProtKB-KW"/>
</dbReference>
<dbReference type="PANTHER" id="PTHR21349:SF0">
    <property type="entry name" value="LARGE RIBOSOMAL SUBUNIT PROTEIN BL21M"/>
    <property type="match status" value="1"/>
</dbReference>
<dbReference type="InterPro" id="IPR018258">
    <property type="entry name" value="Ribosomal_bL21_CS"/>
</dbReference>
<geneLocation type="plasmid" evidence="8">
    <name>pVS16</name>
</geneLocation>
<dbReference type="PROSITE" id="PS01169">
    <property type="entry name" value="RIBOSOMAL_L21"/>
    <property type="match status" value="1"/>
</dbReference>
<dbReference type="InterPro" id="IPR028909">
    <property type="entry name" value="bL21-like"/>
</dbReference>
<keyword evidence="3 6" id="KW-0694">RNA-binding</keyword>
<keyword evidence="4 6" id="KW-0689">Ribosomal protein</keyword>
<dbReference type="InterPro" id="IPR001787">
    <property type="entry name" value="Ribosomal_bL21"/>
</dbReference>
<comment type="function">
    <text evidence="6 7">This protein binds to 23S rRNA in the presence of protein L20.</text>
</comment>